<feature type="domain" description="Transcription regulator TrmB C-terminal" evidence="4">
    <location>
        <begin position="111"/>
        <end position="351"/>
    </location>
</feature>
<dbReference type="SUPFAM" id="SSF46785">
    <property type="entry name" value="Winged helix' DNA-binding domain"/>
    <property type="match status" value="1"/>
</dbReference>
<feature type="region of interest" description="Disordered" evidence="2">
    <location>
        <begin position="357"/>
        <end position="377"/>
    </location>
</feature>
<reference evidence="5" key="1">
    <citation type="submission" date="2022-04" db="EMBL/GenBank/DDBJ databases">
        <title>Halocatena sp. nov., isolated from a salt lake.</title>
        <authorList>
            <person name="Cui H.-L."/>
        </authorList>
    </citation>
    <scope>NUCLEOTIDE SEQUENCE</scope>
    <source>
        <strain evidence="5">AD-1</strain>
        <plasmid evidence="5">unnamed1</plasmid>
    </source>
</reference>
<dbReference type="RefSeq" id="WP_247995216.1">
    <property type="nucleotide sequence ID" value="NZ_CP096020.1"/>
</dbReference>
<organism evidence="5 6">
    <name type="scientific">Halocatena salina</name>
    <dbReference type="NCBI Taxonomy" id="2934340"/>
    <lineage>
        <taxon>Archaea</taxon>
        <taxon>Methanobacteriati</taxon>
        <taxon>Methanobacteriota</taxon>
        <taxon>Stenosarchaea group</taxon>
        <taxon>Halobacteria</taxon>
        <taxon>Halobacteriales</taxon>
        <taxon>Natronomonadaceae</taxon>
        <taxon>Halocatena</taxon>
    </lineage>
</organism>
<feature type="domain" description="Transcription regulator TrmB N-terminal" evidence="3">
    <location>
        <begin position="10"/>
        <end position="67"/>
    </location>
</feature>
<dbReference type="EMBL" id="CP096020">
    <property type="protein sequence ID" value="UPM44562.1"/>
    <property type="molecule type" value="Genomic_DNA"/>
</dbReference>
<evidence type="ECO:0000256" key="1">
    <source>
        <dbReference type="ARBA" id="ARBA00007287"/>
    </source>
</evidence>
<proteinExistence type="inferred from homology"/>
<dbReference type="KEGG" id="haad:MW046_14150"/>
<dbReference type="InterPro" id="IPR036388">
    <property type="entry name" value="WH-like_DNA-bd_sf"/>
</dbReference>
<gene>
    <name evidence="5" type="ORF">MW046_14150</name>
</gene>
<comment type="similarity">
    <text evidence="1">Belongs to the transcriptional regulator TrmB family.</text>
</comment>
<dbReference type="Gene3D" id="1.10.10.10">
    <property type="entry name" value="Winged helix-like DNA-binding domain superfamily/Winged helix DNA-binding domain"/>
    <property type="match status" value="1"/>
</dbReference>
<protein>
    <submittedName>
        <fullName evidence="5">TrmB family transcriptional regulator</fullName>
    </submittedName>
</protein>
<evidence type="ECO:0000313" key="5">
    <source>
        <dbReference type="EMBL" id="UPM44562.1"/>
    </source>
</evidence>
<evidence type="ECO:0000259" key="4">
    <source>
        <dbReference type="Pfam" id="PF11495"/>
    </source>
</evidence>
<dbReference type="PANTHER" id="PTHR34293:SF1">
    <property type="entry name" value="HTH-TYPE TRANSCRIPTIONAL REGULATOR TRMBL2"/>
    <property type="match status" value="1"/>
</dbReference>
<evidence type="ECO:0000313" key="6">
    <source>
        <dbReference type="Proteomes" id="UP000831768"/>
    </source>
</evidence>
<dbReference type="Proteomes" id="UP000831768">
    <property type="component" value="Plasmid unnamed1"/>
</dbReference>
<dbReference type="InterPro" id="IPR021586">
    <property type="entry name" value="Tscrpt_reg_TrmB_C"/>
</dbReference>
<dbReference type="Pfam" id="PF11495">
    <property type="entry name" value="Regulator_TrmB"/>
    <property type="match status" value="1"/>
</dbReference>
<accession>A0A8U0A664</accession>
<dbReference type="SUPFAM" id="SSF159071">
    <property type="entry name" value="TrmB C-terminal domain-like"/>
    <property type="match status" value="1"/>
</dbReference>
<geneLocation type="plasmid" evidence="5 6">
    <name>unnamed1</name>
</geneLocation>
<feature type="compositionally biased region" description="Basic and acidic residues" evidence="2">
    <location>
        <begin position="363"/>
        <end position="377"/>
    </location>
</feature>
<name>A0A8U0A664_9EURY</name>
<evidence type="ECO:0000259" key="3">
    <source>
        <dbReference type="Pfam" id="PF01978"/>
    </source>
</evidence>
<dbReference type="CDD" id="cd09124">
    <property type="entry name" value="PLDc_like_TrmB_middle"/>
    <property type="match status" value="1"/>
</dbReference>
<dbReference type="GeneID" id="71929211"/>
<dbReference type="PANTHER" id="PTHR34293">
    <property type="entry name" value="HTH-TYPE TRANSCRIPTIONAL REGULATOR TRMBL2"/>
    <property type="match status" value="1"/>
</dbReference>
<sequence length="377" mass="41792">MNRDALRRALENADLTAYQAKAYLTLIDNGRLSAVDVAEKATIPTSQIYKTLRSLEGMGFIEIIEQDTLHAEPRDLTAVQSQLRKRGALLSDAADELEERWTRPTANEHRVSVVKHAETVIERVRDRLSEVAVSAELSVTMEQLITLGPDLMAAAERGVVVHVSVYDDDDVTQRCRDADLLDSPIEIRVASIPGPFLAILDRRSTYFTPNDRADETYGVLIEDEILSFINHWYFRTCLWDVSPTVDAVPSGRMTYLSLEEFLRDIGPLYHQGATISVTIVGCTGKSDRTNTVHGEISGLFYPGVLEGIESPSLGQLSTFSTVFIDTDETRYSVGSWGAVFEDIEALTIRIDDIVFPSQPSTDGTERSEIAGTRADDS</sequence>
<dbReference type="InterPro" id="IPR036390">
    <property type="entry name" value="WH_DNA-bd_sf"/>
</dbReference>
<dbReference type="InterPro" id="IPR002831">
    <property type="entry name" value="Tscrpt_reg_TrmB_N"/>
</dbReference>
<dbReference type="Pfam" id="PF01978">
    <property type="entry name" value="TrmB"/>
    <property type="match status" value="1"/>
</dbReference>
<dbReference type="InterPro" id="IPR051797">
    <property type="entry name" value="TrmB-like"/>
</dbReference>
<evidence type="ECO:0000256" key="2">
    <source>
        <dbReference type="SAM" id="MobiDB-lite"/>
    </source>
</evidence>
<keyword evidence="6" id="KW-1185">Reference proteome</keyword>
<keyword evidence="5" id="KW-0614">Plasmid</keyword>
<dbReference type="AlphaFoldDB" id="A0A8U0A664"/>